<proteinExistence type="predicted"/>
<evidence type="ECO:0000313" key="3">
    <source>
        <dbReference type="Proteomes" id="UP000831189"/>
    </source>
</evidence>
<sequence>MSALEQQIRNLRSEQLLSQSAGQSRESIEDCKHIYERFQDIASSLKAMVANAAVLKALPADAPELMQLSAELQEQCSKALASLKLFIGVWSQKKSAARQDDALDNAQAALEKLTTQLEEKVLSCWKAWASQLDSRSRVEQVMLDTQRGIPGVDNFYTEYVALRKRFLAEAKQIPDTVWKIQDLNKLAARMQELRGQMDFDLPADVSLFFNKLNQPGSLGQAPLSFMTQEAFRWLQEHDLLGQFTVSRKAF</sequence>
<organism evidence="2 3">
    <name type="scientific">Pseudomonas knackmussii</name>
    <dbReference type="NCBI Taxonomy" id="65741"/>
    <lineage>
        <taxon>Bacteria</taxon>
        <taxon>Pseudomonadati</taxon>
        <taxon>Pseudomonadota</taxon>
        <taxon>Gammaproteobacteria</taxon>
        <taxon>Pseudomonadales</taxon>
        <taxon>Pseudomonadaceae</taxon>
        <taxon>Pseudomonas</taxon>
    </lineage>
</organism>
<feature type="coiled-coil region" evidence="1">
    <location>
        <begin position="96"/>
        <end position="123"/>
    </location>
</feature>
<name>A0ABY4KRW3_9PSED</name>
<accession>A0ABY4KRW3</accession>
<protein>
    <submittedName>
        <fullName evidence="2">Uncharacterized protein</fullName>
    </submittedName>
</protein>
<reference evidence="2 3" key="1">
    <citation type="submission" date="2022-04" db="EMBL/GenBank/DDBJ databases">
        <title>Pseudomonas knackmussii B09-2.</title>
        <authorList>
            <person name="Deng Y."/>
        </authorList>
    </citation>
    <scope>NUCLEOTIDE SEQUENCE [LARGE SCALE GENOMIC DNA]</scope>
    <source>
        <strain evidence="2 3">B09-2</strain>
    </source>
</reference>
<evidence type="ECO:0000313" key="2">
    <source>
        <dbReference type="EMBL" id="UPQ83612.1"/>
    </source>
</evidence>
<evidence type="ECO:0000256" key="1">
    <source>
        <dbReference type="SAM" id="Coils"/>
    </source>
</evidence>
<keyword evidence="1" id="KW-0175">Coiled coil</keyword>
<dbReference type="Proteomes" id="UP000831189">
    <property type="component" value="Chromosome"/>
</dbReference>
<dbReference type="EMBL" id="CP096208">
    <property type="protein sequence ID" value="UPQ83612.1"/>
    <property type="molecule type" value="Genomic_DNA"/>
</dbReference>
<keyword evidence="3" id="KW-1185">Reference proteome</keyword>
<gene>
    <name evidence="2" type="ORF">M0M42_04175</name>
</gene>